<evidence type="ECO:0000256" key="5">
    <source>
        <dbReference type="ARBA" id="ARBA00015719"/>
    </source>
</evidence>
<protein>
    <recommendedName>
        <fullName evidence="5">Cyanophycinase</fullName>
        <ecNumber evidence="4">3.4.15.6</ecNumber>
    </recommendedName>
</protein>
<dbReference type="GO" id="GO:0008236">
    <property type="term" value="F:serine-type peptidase activity"/>
    <property type="evidence" value="ECO:0007669"/>
    <property type="project" value="UniProtKB-KW"/>
</dbReference>
<comment type="caution">
    <text evidence="10">The sequence shown here is derived from an EMBL/GenBank/DDBJ whole genome shotgun (WGS) entry which is preliminary data.</text>
</comment>
<dbReference type="CDD" id="cd03145">
    <property type="entry name" value="GAT1_cyanophycinase"/>
    <property type="match status" value="1"/>
</dbReference>
<evidence type="ECO:0000313" key="10">
    <source>
        <dbReference type="EMBL" id="NDK55357.1"/>
    </source>
</evidence>
<feature type="active site" description="Charge relay system" evidence="9">
    <location>
        <position position="233"/>
    </location>
</feature>
<organism evidence="10 11">
    <name type="scientific">Pontibacter fetidus</name>
    <dbReference type="NCBI Taxonomy" id="2700082"/>
    <lineage>
        <taxon>Bacteria</taxon>
        <taxon>Pseudomonadati</taxon>
        <taxon>Bacteroidota</taxon>
        <taxon>Cytophagia</taxon>
        <taxon>Cytophagales</taxon>
        <taxon>Hymenobacteraceae</taxon>
        <taxon>Pontibacter</taxon>
    </lineage>
</organism>
<name>A0A6B2H4U8_9BACT</name>
<evidence type="ECO:0000256" key="7">
    <source>
        <dbReference type="ARBA" id="ARBA00022801"/>
    </source>
</evidence>
<dbReference type="PANTHER" id="PTHR36175:SF1">
    <property type="entry name" value="CYANOPHYCINASE"/>
    <property type="match status" value="1"/>
</dbReference>
<evidence type="ECO:0000256" key="8">
    <source>
        <dbReference type="ARBA" id="ARBA00022825"/>
    </source>
</evidence>
<dbReference type="InterPro" id="IPR029062">
    <property type="entry name" value="Class_I_gatase-like"/>
</dbReference>
<sequence>MAKKKNQQPVVKANNQTVELPVPKGKLLAIGGKESKSGEEQTEVQRLSKDFISEEILKRFVKELRGENPMVAVLPTASGEPDESAQSYVKEFKNLGINDVQVLDIRERADAMKEENCEIIKKAAGIMITGGDQLKLTAILGGTSFLETIKERYTFNDFIIAGTSAGAAALSTPMIYEGETNKGMLKGDVRITTGLEFLKNVAIDTHFIQRGRIIRMAQCIATNPGCIGIGLEEDTAVLVTEGRHVEVIGTGLVTVVDGMKITRNSIYEIETGEPFSLCGITVHLMAAEETYVLPVFNQLHA</sequence>
<dbReference type="GO" id="GO:0008241">
    <property type="term" value="F:peptidyl-dipeptidase activity"/>
    <property type="evidence" value="ECO:0007669"/>
    <property type="project" value="UniProtKB-EC"/>
</dbReference>
<evidence type="ECO:0000313" key="11">
    <source>
        <dbReference type="Proteomes" id="UP000478546"/>
    </source>
</evidence>
<keyword evidence="11" id="KW-1185">Reference proteome</keyword>
<evidence type="ECO:0000256" key="3">
    <source>
        <dbReference type="ARBA" id="ARBA00006534"/>
    </source>
</evidence>
<gene>
    <name evidence="10" type="ORF">GWO68_05460</name>
</gene>
<comment type="function">
    <text evidence="2">Exopeptidase that catalyzes the hydrolytic cleavage of multi-L-arginyl-poly-L-aspartic acid (cyanophycin; a water-insoluble reserve polymer) into aspartate-arginine dipeptides.</text>
</comment>
<accession>A0A6B2H4U8</accession>
<feature type="active site" description="Charge relay system" evidence="9">
    <location>
        <position position="164"/>
    </location>
</feature>
<comment type="similarity">
    <text evidence="3">Belongs to the peptidase S51 family.</text>
</comment>
<proteinExistence type="inferred from homology"/>
<evidence type="ECO:0000256" key="4">
    <source>
        <dbReference type="ARBA" id="ARBA00013115"/>
    </source>
</evidence>
<evidence type="ECO:0000256" key="1">
    <source>
        <dbReference type="ARBA" id="ARBA00001092"/>
    </source>
</evidence>
<dbReference type="SUPFAM" id="SSF52317">
    <property type="entry name" value="Class I glutamine amidotransferase-like"/>
    <property type="match status" value="1"/>
</dbReference>
<dbReference type="GO" id="GO:0004180">
    <property type="term" value="F:carboxypeptidase activity"/>
    <property type="evidence" value="ECO:0007669"/>
    <property type="project" value="UniProtKB-KW"/>
</dbReference>
<dbReference type="Pfam" id="PF03575">
    <property type="entry name" value="Peptidase_S51"/>
    <property type="match status" value="1"/>
</dbReference>
<evidence type="ECO:0000256" key="6">
    <source>
        <dbReference type="ARBA" id="ARBA00022670"/>
    </source>
</evidence>
<dbReference type="InterPro" id="IPR005320">
    <property type="entry name" value="Peptidase_S51"/>
</dbReference>
<dbReference type="PIRSF" id="PIRSF032067">
    <property type="entry name" value="Cyanophycinase"/>
    <property type="match status" value="1"/>
</dbReference>
<keyword evidence="10" id="KW-0121">Carboxypeptidase</keyword>
<dbReference type="NCBIfam" id="TIGR02069">
    <property type="entry name" value="cyanophycinase"/>
    <property type="match status" value="1"/>
</dbReference>
<comment type="catalytic activity">
    <reaction evidence="1">
        <text>[L-4-(L-arginin-2-N-yl)aspartate](n) + H2O = [L-4-(L-arginin-2-N-yl)aspartate](n-1) + L-4-(L-arginin-2-N-yl)aspartate</text>
        <dbReference type="Rhea" id="RHEA:12845"/>
        <dbReference type="Rhea" id="RHEA-COMP:13728"/>
        <dbReference type="Rhea" id="RHEA-COMP:13734"/>
        <dbReference type="ChEBI" id="CHEBI:15377"/>
        <dbReference type="ChEBI" id="CHEBI:137986"/>
        <dbReference type="ChEBI" id="CHEBI:137991"/>
        <dbReference type="EC" id="3.4.15.6"/>
    </reaction>
</comment>
<dbReference type="EMBL" id="JAAEAA010000005">
    <property type="protein sequence ID" value="NDK55357.1"/>
    <property type="molecule type" value="Genomic_DNA"/>
</dbReference>
<dbReference type="PANTHER" id="PTHR36175">
    <property type="entry name" value="CYANOPHYCINASE"/>
    <property type="match status" value="1"/>
</dbReference>
<dbReference type="EC" id="3.4.15.6" evidence="4"/>
<keyword evidence="8" id="KW-0720">Serine protease</keyword>
<dbReference type="GO" id="GO:0006508">
    <property type="term" value="P:proteolysis"/>
    <property type="evidence" value="ECO:0007669"/>
    <property type="project" value="UniProtKB-KW"/>
</dbReference>
<dbReference type="AlphaFoldDB" id="A0A6B2H4U8"/>
<reference evidence="10 11" key="1">
    <citation type="submission" date="2020-01" db="EMBL/GenBank/DDBJ databases">
        <authorList>
            <person name="Kim M.K."/>
        </authorList>
    </citation>
    <scope>NUCLEOTIDE SEQUENCE [LARGE SCALE GENOMIC DNA]</scope>
    <source>
        <strain evidence="10 11">BT213</strain>
    </source>
</reference>
<dbReference type="RefSeq" id="WP_162345410.1">
    <property type="nucleotide sequence ID" value="NZ_JAAEAA010000005.1"/>
</dbReference>
<feature type="active site" description="Charge relay system" evidence="9">
    <location>
        <position position="206"/>
    </location>
</feature>
<dbReference type="Proteomes" id="UP000478546">
    <property type="component" value="Unassembled WGS sequence"/>
</dbReference>
<keyword evidence="7 10" id="KW-0378">Hydrolase</keyword>
<dbReference type="Gene3D" id="3.40.50.880">
    <property type="match status" value="1"/>
</dbReference>
<evidence type="ECO:0000256" key="2">
    <source>
        <dbReference type="ARBA" id="ARBA00002039"/>
    </source>
</evidence>
<evidence type="ECO:0000256" key="9">
    <source>
        <dbReference type="PIRSR" id="PIRSR032067-1"/>
    </source>
</evidence>
<keyword evidence="6" id="KW-0645">Protease</keyword>
<dbReference type="InterPro" id="IPR011811">
    <property type="entry name" value="Peptidase_S51_cyanophycinase"/>
</dbReference>